<dbReference type="HOGENOM" id="CLU_046693_2_1_6"/>
<sequence length="464" mass="54042">MLVYYSAENFRSIDAPIELNMKAENRLRRHKSHTVNVDQQKNINVLRSSVMYGANASGKSNIIKSISFAKDLIVLGAGKAEGFDCEKFLLDTEARKLEPSSFYFEFTDNLRKGSHRYFAYGFRIDEKRILEESLFEVVGNSEICIFERKYDEGRYVTKTDIVGDDEGEDIADFIRLMKYTADNQLFLNEYRIKNIHEKIESTSTYMLPAMLFFWVRLTLIYPISRYGGLHNELNDSSDNSYLDAITKFDTGVCDISFKDIPLSHFPEEFIDFAKERLEREPRFDKESTKKVELEFHDEDYVFKLHEDNSISVQKYMSVHNSNEGNVVKFDLENESDGTRRLLDLIPALCGYRKGKFKLGSVYVIDEFDRSLHPLLARKFLELFLSSEYGVEEDQLIVTTHESGLLDNELLRRDEIWFVQKENDQSTHLYSLNEYSTRFDKDIEKAYLQGRFGAIPNLVHSALEV</sequence>
<organism evidence="2 3">
    <name type="scientific">Reinekea blandensis MED297</name>
    <dbReference type="NCBI Taxonomy" id="314283"/>
    <lineage>
        <taxon>Bacteria</taxon>
        <taxon>Pseudomonadati</taxon>
        <taxon>Pseudomonadota</taxon>
        <taxon>Gammaproteobacteria</taxon>
        <taxon>Oceanospirillales</taxon>
        <taxon>Saccharospirillaceae</taxon>
        <taxon>Reinekea</taxon>
    </lineage>
</organism>
<dbReference type="EMBL" id="AAOE01000001">
    <property type="protein sequence ID" value="EAR11063.1"/>
    <property type="molecule type" value="Genomic_DNA"/>
</dbReference>
<accession>A4B8W2</accession>
<name>A4B8W2_9GAMM</name>
<dbReference type="GO" id="GO:0005524">
    <property type="term" value="F:ATP binding"/>
    <property type="evidence" value="ECO:0007669"/>
    <property type="project" value="InterPro"/>
</dbReference>
<dbReference type="SUPFAM" id="SSF52540">
    <property type="entry name" value="P-loop containing nucleoside triphosphate hydrolases"/>
    <property type="match status" value="1"/>
</dbReference>
<keyword evidence="3" id="KW-1185">Reference proteome</keyword>
<dbReference type="Pfam" id="PF13304">
    <property type="entry name" value="AAA_21"/>
    <property type="match status" value="1"/>
</dbReference>
<comment type="caution">
    <text evidence="2">The sequence shown here is derived from an EMBL/GenBank/DDBJ whole genome shotgun (WGS) entry which is preliminary data.</text>
</comment>
<dbReference type="GO" id="GO:0016887">
    <property type="term" value="F:ATP hydrolysis activity"/>
    <property type="evidence" value="ECO:0007669"/>
    <property type="project" value="InterPro"/>
</dbReference>
<dbReference type="InterPro" id="IPR003959">
    <property type="entry name" value="ATPase_AAA_core"/>
</dbReference>
<evidence type="ECO:0000313" key="2">
    <source>
        <dbReference type="EMBL" id="EAR11063.1"/>
    </source>
</evidence>
<gene>
    <name evidence="2" type="ORF">MED297_19287</name>
</gene>
<dbReference type="PANTHER" id="PTHR40396">
    <property type="entry name" value="ATPASE-LIKE PROTEIN"/>
    <property type="match status" value="1"/>
</dbReference>
<dbReference type="OrthoDB" id="9809324at2"/>
<proteinExistence type="predicted"/>
<feature type="domain" description="ATPase AAA-type core" evidence="1">
    <location>
        <begin position="50"/>
        <end position="406"/>
    </location>
</feature>
<dbReference type="InterPro" id="IPR027417">
    <property type="entry name" value="P-loop_NTPase"/>
</dbReference>
<dbReference type="AlphaFoldDB" id="A4B8W2"/>
<dbReference type="RefSeq" id="WP_008044458.1">
    <property type="nucleotide sequence ID" value="NZ_CH724151.1"/>
</dbReference>
<evidence type="ECO:0000259" key="1">
    <source>
        <dbReference type="Pfam" id="PF13304"/>
    </source>
</evidence>
<dbReference type="STRING" id="314283.MED297_19287"/>
<dbReference type="Gene3D" id="3.40.50.300">
    <property type="entry name" value="P-loop containing nucleotide triphosphate hydrolases"/>
    <property type="match status" value="1"/>
</dbReference>
<protein>
    <submittedName>
        <fullName evidence="2">Transporter</fullName>
    </submittedName>
</protein>
<evidence type="ECO:0000313" key="3">
    <source>
        <dbReference type="Proteomes" id="UP000005953"/>
    </source>
</evidence>
<dbReference type="PANTHER" id="PTHR40396:SF1">
    <property type="entry name" value="ATPASE AAA-TYPE CORE DOMAIN-CONTAINING PROTEIN"/>
    <property type="match status" value="1"/>
</dbReference>
<reference evidence="2 3" key="1">
    <citation type="submission" date="2006-02" db="EMBL/GenBank/DDBJ databases">
        <authorList>
            <person name="Pinhassi J."/>
            <person name="Pedros-Alio C."/>
            <person name="Ferriera S."/>
            <person name="Johnson J."/>
            <person name="Kravitz S."/>
            <person name="Halpern A."/>
            <person name="Remington K."/>
            <person name="Beeson K."/>
            <person name="Tran B."/>
            <person name="Rogers Y.-H."/>
            <person name="Friedman R."/>
            <person name="Venter J.C."/>
        </authorList>
    </citation>
    <scope>NUCLEOTIDE SEQUENCE [LARGE SCALE GENOMIC DNA]</scope>
    <source>
        <strain evidence="2 3">MED297</strain>
    </source>
</reference>
<dbReference type="Proteomes" id="UP000005953">
    <property type="component" value="Unassembled WGS sequence"/>
</dbReference>